<sequence length="306" mass="35230">MPPPPIYQLNPKQEQDTMALTNIPHINLLCMEERFIDAFQRALAQHWPETNTTPKPTITILNTSLRQVPSSTKFDLIVSPANSYGRLDGAFDDAISRVFCQPPKHEYNTLTEATQKVLYKQWRGFAPPGTCTLVPFPDELIGENGWGCRWVAICPTMRYPDRVTWDREIVYECVWSLLCQVEGWNRGCKKEKRIESILITPLATGVGKVSAAKWAAQFVLAMRHFVDALRRPQRWAALSWGDLTAEVEEVKTTWELKRDGGILGQMWPELDASWYPNSRTVMDIFERLMDIPWLPEFMIRKKSSDK</sequence>
<dbReference type="GeneID" id="3505241"/>
<gene>
    <name evidence="1" type="ORF">AFUA_6G03100</name>
</gene>
<dbReference type="eggNOG" id="ENOG502S9WU">
    <property type="taxonomic scope" value="Eukaryota"/>
</dbReference>
<dbReference type="VEuPathDB" id="FungiDB:Afu6g03100"/>
<accession>Q4WD10</accession>
<dbReference type="OrthoDB" id="6082470at2759"/>
<keyword evidence="2" id="KW-1185">Reference proteome</keyword>
<comment type="caution">
    <text evidence="1">The sequence shown here is derived from an EMBL/GenBank/DDBJ whole genome shotgun (WGS) entry which is preliminary data.</text>
</comment>
<name>Q4WD10_ASPFU</name>
<protein>
    <recommendedName>
        <fullName evidence="3">Macro domain-like protein</fullName>
    </recommendedName>
</protein>
<evidence type="ECO:0008006" key="3">
    <source>
        <dbReference type="Google" id="ProtNLM"/>
    </source>
</evidence>
<dbReference type="InParanoid" id="Q4WD10"/>
<dbReference type="HOGENOM" id="CLU_046550_6_0_1"/>
<dbReference type="OMA" id="HNCALSQ"/>
<proteinExistence type="predicted"/>
<organism evidence="1 2">
    <name type="scientific">Aspergillus fumigatus (strain ATCC MYA-4609 / CBS 101355 / FGSC A1100 / Af293)</name>
    <name type="common">Neosartorya fumigata</name>
    <dbReference type="NCBI Taxonomy" id="330879"/>
    <lineage>
        <taxon>Eukaryota</taxon>
        <taxon>Fungi</taxon>
        <taxon>Dikarya</taxon>
        <taxon>Ascomycota</taxon>
        <taxon>Pezizomycotina</taxon>
        <taxon>Eurotiomycetes</taxon>
        <taxon>Eurotiomycetidae</taxon>
        <taxon>Eurotiales</taxon>
        <taxon>Aspergillaceae</taxon>
        <taxon>Aspergillus</taxon>
        <taxon>Aspergillus subgen. Fumigati</taxon>
    </lineage>
</organism>
<evidence type="ECO:0000313" key="2">
    <source>
        <dbReference type="Proteomes" id="UP000002530"/>
    </source>
</evidence>
<dbReference type="AlphaFoldDB" id="Q4WD10"/>
<reference evidence="1 2" key="1">
    <citation type="journal article" date="2005" name="Nature">
        <title>Genomic sequence of the pathogenic and allergenic filamentous fungus Aspergillus fumigatus.</title>
        <authorList>
            <person name="Nierman W.C."/>
            <person name="Pain A."/>
            <person name="Anderson M.J."/>
            <person name="Wortman J.R."/>
            <person name="Kim H.S."/>
            <person name="Arroyo J."/>
            <person name="Berriman M."/>
            <person name="Abe K."/>
            <person name="Archer D.B."/>
            <person name="Bermejo C."/>
            <person name="Bennett J."/>
            <person name="Bowyer P."/>
            <person name="Chen D."/>
            <person name="Collins M."/>
            <person name="Coulsen R."/>
            <person name="Davies R."/>
            <person name="Dyer P.S."/>
            <person name="Farman M."/>
            <person name="Fedorova N."/>
            <person name="Fedorova N."/>
            <person name="Feldblyum T.V."/>
            <person name="Fischer R."/>
            <person name="Fosker N."/>
            <person name="Fraser A."/>
            <person name="Garcia J.L."/>
            <person name="Garcia M.J."/>
            <person name="Goble A."/>
            <person name="Goldman G.H."/>
            <person name="Gomi K."/>
            <person name="Griffith-Jones S."/>
            <person name="Gwilliam R."/>
            <person name="Haas B."/>
            <person name="Haas H."/>
            <person name="Harris D."/>
            <person name="Horiuchi H."/>
            <person name="Huang J."/>
            <person name="Humphray S."/>
            <person name="Jimenez J."/>
            <person name="Keller N."/>
            <person name="Khouri H."/>
            <person name="Kitamoto K."/>
            <person name="Kobayashi T."/>
            <person name="Konzack S."/>
            <person name="Kulkarni R."/>
            <person name="Kumagai T."/>
            <person name="Lafon A."/>
            <person name="Latge J.P."/>
            <person name="Li W."/>
            <person name="Lord A."/>
            <person name="Lu C."/>
            <person name="Majoros W.H."/>
            <person name="May G.S."/>
            <person name="Miller B.L."/>
            <person name="Mohamoud Y."/>
            <person name="Molina M."/>
            <person name="Monod M."/>
            <person name="Mouyna I."/>
            <person name="Mulligan S."/>
            <person name="Murphy L."/>
            <person name="O'Neil S."/>
            <person name="Paulsen I."/>
            <person name="Penalva M.A."/>
            <person name="Pertea M."/>
            <person name="Price C."/>
            <person name="Pritchard B.L."/>
            <person name="Quail M.A."/>
            <person name="Rabbinowitsch E."/>
            <person name="Rawlins N."/>
            <person name="Rajandream M.A."/>
            <person name="Reichard U."/>
            <person name="Renauld H."/>
            <person name="Robson G.D."/>
            <person name="Rodriguez de Cordoba S."/>
            <person name="Rodriguez-Pena J.M."/>
            <person name="Ronning C.M."/>
            <person name="Rutter S."/>
            <person name="Salzberg S.L."/>
            <person name="Sanchez M."/>
            <person name="Sanchez-Ferrero J.C."/>
            <person name="Saunders D."/>
            <person name="Seeger K."/>
            <person name="Squares R."/>
            <person name="Squares S."/>
            <person name="Takeuchi M."/>
            <person name="Tekaia F."/>
            <person name="Turner G."/>
            <person name="Vazquez de Aldana C.R."/>
            <person name="Weidman J."/>
            <person name="White O."/>
            <person name="Woodward J."/>
            <person name="Yu J.H."/>
            <person name="Fraser C."/>
            <person name="Galagan J.E."/>
            <person name="Asai K."/>
            <person name="Machida M."/>
            <person name="Hall N."/>
            <person name="Barrell B."/>
            <person name="Denning D.W."/>
        </authorList>
    </citation>
    <scope>NUCLEOTIDE SEQUENCE [LARGE SCALE GENOMIC DNA]</scope>
    <source>
        <strain evidence="1 2">Af293</strain>
    </source>
</reference>
<dbReference type="EMBL" id="AAHF01000012">
    <property type="protein sequence ID" value="EAL85728.1"/>
    <property type="molecule type" value="Genomic_DNA"/>
</dbReference>
<dbReference type="Proteomes" id="UP000002530">
    <property type="component" value="Unassembled WGS sequence"/>
</dbReference>
<evidence type="ECO:0000313" key="1">
    <source>
        <dbReference type="EMBL" id="EAL85728.1"/>
    </source>
</evidence>
<dbReference type="InterPro" id="IPR043472">
    <property type="entry name" value="Macro_dom-like"/>
</dbReference>
<dbReference type="KEGG" id="afm:AFUA_6G03100"/>
<dbReference type="RefSeq" id="XP_747766.1">
    <property type="nucleotide sequence ID" value="XM_742673.1"/>
</dbReference>
<dbReference type="STRING" id="330879.Q4WD10"/>
<dbReference type="SUPFAM" id="SSF52949">
    <property type="entry name" value="Macro domain-like"/>
    <property type="match status" value="1"/>
</dbReference>
<dbReference type="Gene3D" id="3.40.220.10">
    <property type="entry name" value="Leucine Aminopeptidase, subunit E, domain 1"/>
    <property type="match status" value="1"/>
</dbReference>